<evidence type="ECO:0000313" key="2">
    <source>
        <dbReference type="EMBL" id="SPP96074.1"/>
    </source>
</evidence>
<dbReference type="GO" id="GO:0051920">
    <property type="term" value="F:peroxiredoxin activity"/>
    <property type="evidence" value="ECO:0007669"/>
    <property type="project" value="InterPro"/>
</dbReference>
<evidence type="ECO:0000259" key="1">
    <source>
        <dbReference type="Pfam" id="PF02627"/>
    </source>
</evidence>
<dbReference type="PANTHER" id="PTHR34846:SF11">
    <property type="entry name" value="4-CARBOXYMUCONOLACTONE DECARBOXYLASE FAMILY PROTEIN (AFU_ORTHOLOGUE AFUA_6G11590)"/>
    <property type="match status" value="1"/>
</dbReference>
<dbReference type="Proteomes" id="UP000246085">
    <property type="component" value="Chromosome BRAD3257"/>
</dbReference>
<gene>
    <name evidence="2" type="ORF">BRAD3257_5118</name>
</gene>
<reference evidence="2 3" key="1">
    <citation type="submission" date="2018-03" db="EMBL/GenBank/DDBJ databases">
        <authorList>
            <person name="Gully D."/>
        </authorList>
    </citation>
    <scope>NUCLEOTIDE SEQUENCE [LARGE SCALE GENOMIC DNA]</scope>
    <source>
        <strain evidence="2">ORS3257</strain>
    </source>
</reference>
<protein>
    <recommendedName>
        <fullName evidence="1">Carboxymuconolactone decarboxylase-like domain-containing protein</fullName>
    </recommendedName>
</protein>
<feature type="domain" description="Carboxymuconolactone decarboxylase-like" evidence="1">
    <location>
        <begin position="57"/>
        <end position="140"/>
    </location>
</feature>
<dbReference type="EMBL" id="LS398110">
    <property type="protein sequence ID" value="SPP96074.1"/>
    <property type="molecule type" value="Genomic_DNA"/>
</dbReference>
<evidence type="ECO:0000313" key="3">
    <source>
        <dbReference type="Proteomes" id="UP000246085"/>
    </source>
</evidence>
<dbReference type="PANTHER" id="PTHR34846">
    <property type="entry name" value="4-CARBOXYMUCONOLACTONE DECARBOXYLASE FAMILY PROTEIN (AFU_ORTHOLOGUE AFUA_6G11590)"/>
    <property type="match status" value="1"/>
</dbReference>
<organism evidence="2 3">
    <name type="scientific">Bradyrhizobium vignae</name>
    <dbReference type="NCBI Taxonomy" id="1549949"/>
    <lineage>
        <taxon>Bacteria</taxon>
        <taxon>Pseudomonadati</taxon>
        <taxon>Pseudomonadota</taxon>
        <taxon>Alphaproteobacteria</taxon>
        <taxon>Hyphomicrobiales</taxon>
        <taxon>Nitrobacteraceae</taxon>
        <taxon>Bradyrhizobium</taxon>
    </lineage>
</organism>
<proteinExistence type="predicted"/>
<dbReference type="Gene3D" id="1.20.1290.10">
    <property type="entry name" value="AhpD-like"/>
    <property type="match status" value="1"/>
</dbReference>
<dbReference type="Pfam" id="PF02627">
    <property type="entry name" value="CMD"/>
    <property type="match status" value="1"/>
</dbReference>
<dbReference type="InterPro" id="IPR003779">
    <property type="entry name" value="CMD-like"/>
</dbReference>
<accession>A0A2U3Q3R4</accession>
<dbReference type="AlphaFoldDB" id="A0A2U3Q3R4"/>
<dbReference type="SUPFAM" id="SSF69118">
    <property type="entry name" value="AhpD-like"/>
    <property type="match status" value="1"/>
</dbReference>
<sequence length="196" mass="22047">MGTFAGGDKKHQKLRENFRKIMARIQYSDPSKASDRTREILDKNRHANIFRMMAHSPSYFEQYCRLGGAIRHKGELDPVVRELAITRTGILCEAPYEIVAHKRIGKNVGVTDAQNEALENWQAASCFNEVQRAALAFTDEIVKLKKPTDATFKAIASKLTPAALVELQLSVGFYIMTSKFLETFEIDLQPVTEVVG</sequence>
<dbReference type="InterPro" id="IPR029032">
    <property type="entry name" value="AhpD-like"/>
</dbReference>
<dbReference type="KEGG" id="bvz:BRAD3257_5118"/>
<name>A0A2U3Q3R4_9BRAD</name>